<feature type="domain" description="Thioredoxin" evidence="2">
    <location>
        <begin position="68"/>
        <end position="170"/>
    </location>
</feature>
<gene>
    <name evidence="3" type="ORF">R1sor_025157</name>
</gene>
<dbReference type="AlphaFoldDB" id="A0ABD3G9T3"/>
<dbReference type="SUPFAM" id="SSF52833">
    <property type="entry name" value="Thioredoxin-like"/>
    <property type="match status" value="1"/>
</dbReference>
<dbReference type="Pfam" id="PF00085">
    <property type="entry name" value="Thioredoxin"/>
    <property type="match status" value="1"/>
</dbReference>
<reference evidence="3 4" key="1">
    <citation type="submission" date="2024-09" db="EMBL/GenBank/DDBJ databases">
        <title>Chromosome-scale assembly of Riccia sorocarpa.</title>
        <authorList>
            <person name="Paukszto L."/>
        </authorList>
    </citation>
    <scope>NUCLEOTIDE SEQUENCE [LARGE SCALE GENOMIC DNA]</scope>
    <source>
        <strain evidence="3">LP-2024</strain>
        <tissue evidence="3">Aerial parts of the thallus</tissue>
    </source>
</reference>
<evidence type="ECO:0000313" key="4">
    <source>
        <dbReference type="Proteomes" id="UP001633002"/>
    </source>
</evidence>
<dbReference type="InterPro" id="IPR036249">
    <property type="entry name" value="Thioredoxin-like_sf"/>
</dbReference>
<comment type="caution">
    <text evidence="3">The sequence shown here is derived from an EMBL/GenBank/DDBJ whole genome shotgun (WGS) entry which is preliminary data.</text>
</comment>
<protein>
    <recommendedName>
        <fullName evidence="2">Thioredoxin domain-containing protein</fullName>
    </recommendedName>
</protein>
<dbReference type="PANTHER" id="PTHR19991">
    <property type="entry name" value="L 2 01289"/>
    <property type="match status" value="1"/>
</dbReference>
<dbReference type="CDD" id="cd02961">
    <property type="entry name" value="PDI_a_family"/>
    <property type="match status" value="1"/>
</dbReference>
<dbReference type="InterPro" id="IPR013766">
    <property type="entry name" value="Thioredoxin_domain"/>
</dbReference>
<dbReference type="EMBL" id="JBJQOH010000008">
    <property type="protein sequence ID" value="KAL3675209.1"/>
    <property type="molecule type" value="Genomic_DNA"/>
</dbReference>
<evidence type="ECO:0000313" key="3">
    <source>
        <dbReference type="EMBL" id="KAL3675209.1"/>
    </source>
</evidence>
<keyword evidence="1" id="KW-0732">Signal</keyword>
<dbReference type="Proteomes" id="UP001633002">
    <property type="component" value="Unassembled WGS sequence"/>
</dbReference>
<proteinExistence type="predicted"/>
<keyword evidence="4" id="KW-1185">Reference proteome</keyword>
<dbReference type="Gene3D" id="3.40.30.10">
    <property type="entry name" value="Glutaredoxin"/>
    <property type="match status" value="1"/>
</dbReference>
<organism evidence="3 4">
    <name type="scientific">Riccia sorocarpa</name>
    <dbReference type="NCBI Taxonomy" id="122646"/>
    <lineage>
        <taxon>Eukaryota</taxon>
        <taxon>Viridiplantae</taxon>
        <taxon>Streptophyta</taxon>
        <taxon>Embryophyta</taxon>
        <taxon>Marchantiophyta</taxon>
        <taxon>Marchantiopsida</taxon>
        <taxon>Marchantiidae</taxon>
        <taxon>Marchantiales</taxon>
        <taxon>Ricciaceae</taxon>
        <taxon>Riccia</taxon>
    </lineage>
</organism>
<evidence type="ECO:0000256" key="1">
    <source>
        <dbReference type="SAM" id="SignalP"/>
    </source>
</evidence>
<dbReference type="PANTHER" id="PTHR19991:SF2">
    <property type="entry name" value="GH08893P"/>
    <property type="match status" value="1"/>
</dbReference>
<feature type="chain" id="PRO_5044741522" description="Thioredoxin domain-containing protein" evidence="1">
    <location>
        <begin position="30"/>
        <end position="250"/>
    </location>
</feature>
<accession>A0ABD3G9T3</accession>
<feature type="signal peptide" evidence="1">
    <location>
        <begin position="1"/>
        <end position="29"/>
    </location>
</feature>
<sequence length="250" mass="28506">MGRSKFIAVMLVTLLQIGTLGELAMGSSGEQTDEVTLQTGMDSEEDTDRDLGTQEWDDEFEGTPTLRVLTDDNFEHDTQAATGQTTGIWLVLFWSHHSLPSRNAEATLLQVYTQMRHSHLLIAGVNVSSNPRTVKRFNIEKVPVLILFRDRRMYTYQGHWAVMNIIRFVKSGYQSVTSETVPKEITYYDELFETLLLHYQAIITYLANRPGILAGVGSTLAMCGYLRTKRWLMRRRLDTAAKGRPRKRVD</sequence>
<evidence type="ECO:0000259" key="2">
    <source>
        <dbReference type="Pfam" id="PF00085"/>
    </source>
</evidence>
<name>A0ABD3G9T3_9MARC</name>